<sequence>MLGAVRVITCNLSCKYLLESPTMNWSPSSRSTSQKAPMASGSRRCISFSVSCRHWSTASGSCPLAVVG</sequence>
<proteinExistence type="predicted"/>
<dbReference type="EMBL" id="CATNWA010006727">
    <property type="protein sequence ID" value="CAI9552679.1"/>
    <property type="molecule type" value="Genomic_DNA"/>
</dbReference>
<reference evidence="1" key="1">
    <citation type="submission" date="2023-05" db="EMBL/GenBank/DDBJ databases">
        <authorList>
            <person name="Stuckert A."/>
        </authorList>
    </citation>
    <scope>NUCLEOTIDE SEQUENCE</scope>
</reference>
<evidence type="ECO:0000313" key="2">
    <source>
        <dbReference type="Proteomes" id="UP001162483"/>
    </source>
</evidence>
<comment type="caution">
    <text evidence="1">The sequence shown here is derived from an EMBL/GenBank/DDBJ whole genome shotgun (WGS) entry which is preliminary data.</text>
</comment>
<evidence type="ECO:0000313" key="1">
    <source>
        <dbReference type="EMBL" id="CAI9552679.1"/>
    </source>
</evidence>
<protein>
    <submittedName>
        <fullName evidence="1">Uncharacterized protein</fullName>
    </submittedName>
</protein>
<gene>
    <name evidence="1" type="ORF">SPARVUS_LOCUS3929762</name>
</gene>
<name>A0ABN9BYV8_9NEOB</name>
<organism evidence="1 2">
    <name type="scientific">Staurois parvus</name>
    <dbReference type="NCBI Taxonomy" id="386267"/>
    <lineage>
        <taxon>Eukaryota</taxon>
        <taxon>Metazoa</taxon>
        <taxon>Chordata</taxon>
        <taxon>Craniata</taxon>
        <taxon>Vertebrata</taxon>
        <taxon>Euteleostomi</taxon>
        <taxon>Amphibia</taxon>
        <taxon>Batrachia</taxon>
        <taxon>Anura</taxon>
        <taxon>Neobatrachia</taxon>
        <taxon>Ranoidea</taxon>
        <taxon>Ranidae</taxon>
        <taxon>Staurois</taxon>
    </lineage>
</organism>
<keyword evidence="2" id="KW-1185">Reference proteome</keyword>
<accession>A0ABN9BYV8</accession>
<dbReference type="Proteomes" id="UP001162483">
    <property type="component" value="Unassembled WGS sequence"/>
</dbReference>